<comment type="caution">
    <text evidence="3">The sequence shown here is derived from an EMBL/GenBank/DDBJ whole genome shotgun (WGS) entry which is preliminary data.</text>
</comment>
<evidence type="ECO:0000256" key="1">
    <source>
        <dbReference type="ARBA" id="ARBA00022723"/>
    </source>
</evidence>
<dbReference type="PROSITE" id="PS01090">
    <property type="entry name" value="TATD_2"/>
    <property type="match status" value="1"/>
</dbReference>
<dbReference type="EMBL" id="JBBMFA010000074">
    <property type="protein sequence ID" value="MEQ2519905.1"/>
    <property type="molecule type" value="Genomic_DNA"/>
</dbReference>
<keyword evidence="2 3" id="KW-0378">Hydrolase</keyword>
<proteinExistence type="predicted"/>
<accession>A0ABV1GDJ5</accession>
<dbReference type="InterPro" id="IPR018228">
    <property type="entry name" value="DNase_TatD-rel_CS"/>
</dbReference>
<dbReference type="Proteomes" id="UP001477672">
    <property type="component" value="Unassembled WGS sequence"/>
</dbReference>
<dbReference type="PROSITE" id="PS01091">
    <property type="entry name" value="TATD_3"/>
    <property type="match status" value="1"/>
</dbReference>
<dbReference type="Pfam" id="PF01026">
    <property type="entry name" value="TatD_DNase"/>
    <property type="match status" value="1"/>
</dbReference>
<dbReference type="CDD" id="cd01310">
    <property type="entry name" value="TatD_DNAse"/>
    <property type="match status" value="1"/>
</dbReference>
<dbReference type="Gene3D" id="3.20.20.140">
    <property type="entry name" value="Metal-dependent hydrolases"/>
    <property type="match status" value="1"/>
</dbReference>
<dbReference type="InterPro" id="IPR001130">
    <property type="entry name" value="TatD-like"/>
</dbReference>
<dbReference type="RefSeq" id="WP_349215336.1">
    <property type="nucleotide sequence ID" value="NZ_JBBMFA010000074.1"/>
</dbReference>
<keyword evidence="4" id="KW-1185">Reference proteome</keyword>
<gene>
    <name evidence="3" type="ORF">WMO24_05585</name>
</gene>
<sequence>MQYPLSDVHTHYDETVFDADRTAVLNAMRDSGVQLIVNSGSSVPSSRRSVELARDFDFMRASVGVFPLEAYTVPEGWLEQIEALARDPKVVAIGEIGLDYFLPDADREAQKRVFEPQLELAARLGLPVVIHDRDADEDMLDMLRRHPVPGMIHRFFSQAQYGFAFLDMGLSLGIGPAITYPNAGHLVEVVRAMPLDRLLLETDCPFLPTCSHEGQRATSDMLAEVAETIARVRGDVSAAEVASIALANAKRLFHLDESL</sequence>
<dbReference type="PANTHER" id="PTHR46124">
    <property type="entry name" value="D-AMINOACYL-TRNA DEACYLASE"/>
    <property type="match status" value="1"/>
</dbReference>
<keyword evidence="1" id="KW-0479">Metal-binding</keyword>
<dbReference type="InterPro" id="IPR015991">
    <property type="entry name" value="TatD/YcfH-like"/>
</dbReference>
<evidence type="ECO:0000313" key="3">
    <source>
        <dbReference type="EMBL" id="MEQ2519905.1"/>
    </source>
</evidence>
<reference evidence="3 4" key="1">
    <citation type="submission" date="2024-03" db="EMBL/GenBank/DDBJ databases">
        <title>Human intestinal bacterial collection.</title>
        <authorList>
            <person name="Pauvert C."/>
            <person name="Hitch T.C.A."/>
            <person name="Clavel T."/>
        </authorList>
    </citation>
    <scope>NUCLEOTIDE SEQUENCE [LARGE SCALE GENOMIC DNA]</scope>
    <source>
        <strain evidence="3 4">CLA-JM-H11</strain>
    </source>
</reference>
<dbReference type="SUPFAM" id="SSF51556">
    <property type="entry name" value="Metallo-dependent hydrolases"/>
    <property type="match status" value="1"/>
</dbReference>
<protein>
    <submittedName>
        <fullName evidence="3">TatD family hydrolase</fullName>
    </submittedName>
</protein>
<evidence type="ECO:0000256" key="2">
    <source>
        <dbReference type="ARBA" id="ARBA00022801"/>
    </source>
</evidence>
<dbReference type="NCBIfam" id="TIGR00010">
    <property type="entry name" value="YchF/TatD family DNA exonuclease"/>
    <property type="match status" value="1"/>
</dbReference>
<dbReference type="GO" id="GO:0016787">
    <property type="term" value="F:hydrolase activity"/>
    <property type="evidence" value="ECO:0007669"/>
    <property type="project" value="UniProtKB-KW"/>
</dbReference>
<dbReference type="PANTHER" id="PTHR46124:SF2">
    <property type="entry name" value="D-AMINOACYL-TRNA DEACYLASE"/>
    <property type="match status" value="1"/>
</dbReference>
<dbReference type="InterPro" id="IPR032466">
    <property type="entry name" value="Metal_Hydrolase"/>
</dbReference>
<evidence type="ECO:0000313" key="4">
    <source>
        <dbReference type="Proteomes" id="UP001477672"/>
    </source>
</evidence>
<organism evidence="3 4">
    <name type="scientific">Ruthenibacterium intestinale</name>
    <dbReference type="NCBI Taxonomy" id="3133163"/>
    <lineage>
        <taxon>Bacteria</taxon>
        <taxon>Bacillati</taxon>
        <taxon>Bacillota</taxon>
        <taxon>Clostridia</taxon>
        <taxon>Eubacteriales</taxon>
        <taxon>Oscillospiraceae</taxon>
        <taxon>Ruthenibacterium</taxon>
    </lineage>
</organism>
<dbReference type="PIRSF" id="PIRSF005902">
    <property type="entry name" value="DNase_TatD"/>
    <property type="match status" value="1"/>
</dbReference>
<name>A0ABV1GDJ5_9FIRM</name>